<organism evidence="1 2">
    <name type="scientific">Idiomarina fontislapidosi</name>
    <dbReference type="NCBI Taxonomy" id="263723"/>
    <lineage>
        <taxon>Bacteria</taxon>
        <taxon>Pseudomonadati</taxon>
        <taxon>Pseudomonadota</taxon>
        <taxon>Gammaproteobacteria</taxon>
        <taxon>Alteromonadales</taxon>
        <taxon>Idiomarinaceae</taxon>
        <taxon>Idiomarina</taxon>
    </lineage>
</organism>
<dbReference type="GO" id="GO:0016740">
    <property type="term" value="F:transferase activity"/>
    <property type="evidence" value="ECO:0007669"/>
    <property type="project" value="UniProtKB-KW"/>
</dbReference>
<dbReference type="Pfam" id="PF05159">
    <property type="entry name" value="Capsule_synth"/>
    <property type="match status" value="2"/>
</dbReference>
<proteinExistence type="predicted"/>
<protein>
    <submittedName>
        <fullName evidence="1">Beta-3-deoxy-D-manno-oct-2-ulosonic acid transferase</fullName>
    </submittedName>
</protein>
<evidence type="ECO:0000313" key="1">
    <source>
        <dbReference type="EMBL" id="RUO53733.1"/>
    </source>
</evidence>
<keyword evidence="2" id="KW-1185">Reference proteome</keyword>
<dbReference type="GO" id="GO:0015774">
    <property type="term" value="P:polysaccharide transport"/>
    <property type="evidence" value="ECO:0007669"/>
    <property type="project" value="InterPro"/>
</dbReference>
<dbReference type="CDD" id="cd16439">
    <property type="entry name" value="beta_Kdo_transferase_KpsC_2"/>
    <property type="match status" value="1"/>
</dbReference>
<dbReference type="EMBL" id="PIPV01000005">
    <property type="protein sequence ID" value="RUO53733.1"/>
    <property type="molecule type" value="Genomic_DNA"/>
</dbReference>
<keyword evidence="1" id="KW-0808">Transferase</keyword>
<name>A0A432XYL8_9GAMM</name>
<accession>A0A432XYL8</accession>
<reference evidence="2" key="1">
    <citation type="journal article" date="2018" name="Front. Microbiol.">
        <title>Genome-Based Analysis Reveals the Taxonomy and Diversity of the Family Idiomarinaceae.</title>
        <authorList>
            <person name="Liu Y."/>
            <person name="Lai Q."/>
            <person name="Shao Z."/>
        </authorList>
    </citation>
    <scope>NUCLEOTIDE SEQUENCE [LARGE SCALE GENOMIC DNA]</scope>
    <source>
        <strain evidence="2">F23</strain>
    </source>
</reference>
<comment type="caution">
    <text evidence="1">The sequence shown here is derived from an EMBL/GenBank/DDBJ whole genome shotgun (WGS) entry which is preliminary data.</text>
</comment>
<evidence type="ECO:0000313" key="2">
    <source>
        <dbReference type="Proteomes" id="UP000287330"/>
    </source>
</evidence>
<dbReference type="GO" id="GO:0000271">
    <property type="term" value="P:polysaccharide biosynthetic process"/>
    <property type="evidence" value="ECO:0007669"/>
    <property type="project" value="InterPro"/>
</dbReference>
<dbReference type="InterPro" id="IPR007833">
    <property type="entry name" value="Capsule_polysaccharide_synth"/>
</dbReference>
<dbReference type="AlphaFoldDB" id="A0A432XYL8"/>
<sequence>MPHLAELLGATINYAAPRWSRGVTCPAEGVLAWGYKPSAAKAQKLAVKTGLPLVRLEDAFLRSVKLGFESPPLGLVVDHRGMYYDPNSGSDLFALIPQALTSKQTARAEALIEQWRTARVSKYNHCRSLRVDYSAPFVLVVDQTYGDASITRGGADAERFNVMLQDAKARYPDHNVVIKTHPDVISGTKQGHFDPSVLKSDPQIILEGRSIHPPDLLERADAVFCVTSQMGFEGLLWGKPVYTFGMPFYAGWGLTQDYLDTPASRCAVSLAQLVHAALVGYARYWHPELQQACEVESLIEWIARQRDYRCAFPTQLLAERFPRWKKPYIEQYLDGTDLTFLPRHAEPPENTPYVGWGRKAQVARISVEDGFIRSVGLGADLTAPKSWVIDDLGMYYDATRPSRLEHILEHTTFSESELARAQALQHRLVQEQVSKYNVGDDTWQRPKLSNRVILVPGQVESDASIQFGSPHLKANIELLEAVRARNPSAYLVYKPHPDVVAGLRKADRARQRLYTLCDAVILTDNMATLLSKVDEVHTMTSLTGFEALLRDIPVTCYGQPFYAGWGLTSDIYPPQRRTQKRTLVELIAATLIRYPRYLSRKSGAICEVEQALDEIAEERIWAQDASHWASLQIKLKRILLRIKRF</sequence>
<dbReference type="CDD" id="cd16440">
    <property type="entry name" value="beta_Kdo_transferase_KpsC_1"/>
    <property type="match status" value="1"/>
</dbReference>
<dbReference type="Proteomes" id="UP000287330">
    <property type="component" value="Unassembled WGS sequence"/>
</dbReference>
<gene>
    <name evidence="1" type="ORF">CWE25_07540</name>
</gene>